<protein>
    <submittedName>
        <fullName evidence="1">Uncharacterized protein</fullName>
    </submittedName>
</protein>
<proteinExistence type="predicted"/>
<organism evidence="1 2">
    <name type="scientific">Sphingomonas floccifaciens</name>
    <dbReference type="NCBI Taxonomy" id="1844115"/>
    <lineage>
        <taxon>Bacteria</taxon>
        <taxon>Pseudomonadati</taxon>
        <taxon>Pseudomonadota</taxon>
        <taxon>Alphaproteobacteria</taxon>
        <taxon>Sphingomonadales</taxon>
        <taxon>Sphingomonadaceae</taxon>
        <taxon>Sphingomonas</taxon>
    </lineage>
</organism>
<accession>A0ABW4NC61</accession>
<comment type="caution">
    <text evidence="1">The sequence shown here is derived from an EMBL/GenBank/DDBJ whole genome shotgun (WGS) entry which is preliminary data.</text>
</comment>
<reference evidence="2" key="1">
    <citation type="journal article" date="2019" name="Int. J. Syst. Evol. Microbiol.">
        <title>The Global Catalogue of Microorganisms (GCM) 10K type strain sequencing project: providing services to taxonomists for standard genome sequencing and annotation.</title>
        <authorList>
            <consortium name="The Broad Institute Genomics Platform"/>
            <consortium name="The Broad Institute Genome Sequencing Center for Infectious Disease"/>
            <person name="Wu L."/>
            <person name="Ma J."/>
        </authorList>
    </citation>
    <scope>NUCLEOTIDE SEQUENCE [LARGE SCALE GENOMIC DNA]</scope>
    <source>
        <strain evidence="2">Q85</strain>
    </source>
</reference>
<sequence>MRALLVLLGLAVVVVIILMSLGMISIDGGRLPRVAVEGGQAPKVDVGTIDVGTVNKTVQVPVVDVKKAGNTTVTPQ</sequence>
<evidence type="ECO:0000313" key="2">
    <source>
        <dbReference type="Proteomes" id="UP001597283"/>
    </source>
</evidence>
<dbReference type="EMBL" id="JBHUFC010000003">
    <property type="protein sequence ID" value="MFD1787725.1"/>
    <property type="molecule type" value="Genomic_DNA"/>
</dbReference>
<keyword evidence="2" id="KW-1185">Reference proteome</keyword>
<dbReference type="RefSeq" id="WP_380940089.1">
    <property type="nucleotide sequence ID" value="NZ_JBHUFC010000003.1"/>
</dbReference>
<evidence type="ECO:0000313" key="1">
    <source>
        <dbReference type="EMBL" id="MFD1787725.1"/>
    </source>
</evidence>
<dbReference type="Proteomes" id="UP001597283">
    <property type="component" value="Unassembled WGS sequence"/>
</dbReference>
<name>A0ABW4NC61_9SPHN</name>
<gene>
    <name evidence="1" type="ORF">ACFSC3_09080</name>
</gene>